<name>A0A2M9CFV4_9MICO</name>
<dbReference type="PROSITE" id="PS51257">
    <property type="entry name" value="PROKAR_LIPOPROTEIN"/>
    <property type="match status" value="1"/>
</dbReference>
<dbReference type="AlphaFoldDB" id="A0A2M9CFV4"/>
<feature type="region of interest" description="Disordered" evidence="1">
    <location>
        <begin position="30"/>
        <end position="100"/>
    </location>
</feature>
<dbReference type="EMBL" id="PGFF01000001">
    <property type="protein sequence ID" value="PJJ70816.1"/>
    <property type="molecule type" value="Genomic_DNA"/>
</dbReference>
<feature type="compositionally biased region" description="Acidic residues" evidence="1">
    <location>
        <begin position="33"/>
        <end position="52"/>
    </location>
</feature>
<organism evidence="3 4">
    <name type="scientific">Diaminobutyricimonas aerilata</name>
    <dbReference type="NCBI Taxonomy" id="1162967"/>
    <lineage>
        <taxon>Bacteria</taxon>
        <taxon>Bacillati</taxon>
        <taxon>Actinomycetota</taxon>
        <taxon>Actinomycetes</taxon>
        <taxon>Micrococcales</taxon>
        <taxon>Microbacteriaceae</taxon>
        <taxon>Diaminobutyricimonas</taxon>
    </lineage>
</organism>
<proteinExistence type="predicted"/>
<accession>A0A2M9CFV4</accession>
<keyword evidence="2" id="KW-0732">Signal</keyword>
<feature type="region of interest" description="Disordered" evidence="1">
    <location>
        <begin position="135"/>
        <end position="161"/>
    </location>
</feature>
<dbReference type="RefSeq" id="WP_100363199.1">
    <property type="nucleotide sequence ID" value="NZ_PGFF01000001.1"/>
</dbReference>
<sequence>MRTTERGSRHARLLIALAFAMTVGLGGCAAPAADDDVASIDSGESGETEAPDDGGTAEGDGVAFAECMREQGVDVGDPGNGEGLRITMPEGVSPEEAEAAMEECREYLPDGGRPRELDPEQLAAQLEFSKCMRENGVEDFPDPDESGRIRIERGQGGGSVDTDFAAAEEACRHLMPARPGGGPVDDTEDGE</sequence>
<reference evidence="3 4" key="1">
    <citation type="submission" date="2017-11" db="EMBL/GenBank/DDBJ databases">
        <title>Genomic Encyclopedia of Archaeal and Bacterial Type Strains, Phase II (KMG-II): From Individual Species to Whole Genera.</title>
        <authorList>
            <person name="Goeker M."/>
        </authorList>
    </citation>
    <scope>NUCLEOTIDE SEQUENCE [LARGE SCALE GENOMIC DNA]</scope>
    <source>
        <strain evidence="3 4">DSM 27393</strain>
    </source>
</reference>
<evidence type="ECO:0000256" key="2">
    <source>
        <dbReference type="SAM" id="SignalP"/>
    </source>
</evidence>
<dbReference type="Proteomes" id="UP000228758">
    <property type="component" value="Unassembled WGS sequence"/>
</dbReference>
<keyword evidence="4" id="KW-1185">Reference proteome</keyword>
<protein>
    <recommendedName>
        <fullName evidence="5">Secreted protein</fullName>
    </recommendedName>
</protein>
<dbReference type="OrthoDB" id="7949713at2"/>
<feature type="signal peptide" evidence="2">
    <location>
        <begin position="1"/>
        <end position="32"/>
    </location>
</feature>
<evidence type="ECO:0008006" key="5">
    <source>
        <dbReference type="Google" id="ProtNLM"/>
    </source>
</evidence>
<feature type="chain" id="PRO_5014825280" description="Secreted protein" evidence="2">
    <location>
        <begin position="33"/>
        <end position="191"/>
    </location>
</feature>
<evidence type="ECO:0000313" key="4">
    <source>
        <dbReference type="Proteomes" id="UP000228758"/>
    </source>
</evidence>
<evidence type="ECO:0000256" key="1">
    <source>
        <dbReference type="SAM" id="MobiDB-lite"/>
    </source>
</evidence>
<evidence type="ECO:0000313" key="3">
    <source>
        <dbReference type="EMBL" id="PJJ70816.1"/>
    </source>
</evidence>
<comment type="caution">
    <text evidence="3">The sequence shown here is derived from an EMBL/GenBank/DDBJ whole genome shotgun (WGS) entry which is preliminary data.</text>
</comment>
<gene>
    <name evidence="3" type="ORF">CLV46_0344</name>
</gene>